<evidence type="ECO:0000313" key="2">
    <source>
        <dbReference type="EMBL" id="KAF2812611.1"/>
    </source>
</evidence>
<dbReference type="EMBL" id="MU003697">
    <property type="protein sequence ID" value="KAF2812611.1"/>
    <property type="molecule type" value="Genomic_DNA"/>
</dbReference>
<protein>
    <submittedName>
        <fullName evidence="2 4">Uncharacterized protein</fullName>
    </submittedName>
</protein>
<sequence>MKSVSAHIPCLSSILHGHQNTPQPSLSDHKPEAYPLANPPCIHKPHYPTTLPTT</sequence>
<reference evidence="4" key="3">
    <citation type="submission" date="2025-04" db="UniProtKB">
        <authorList>
            <consortium name="RefSeq"/>
        </authorList>
    </citation>
    <scope>IDENTIFICATION</scope>
    <source>
        <strain evidence="4">CBS 304.34</strain>
    </source>
</reference>
<dbReference type="RefSeq" id="XP_033579575.1">
    <property type="nucleotide sequence ID" value="XM_033719587.1"/>
</dbReference>
<accession>A0A6A6YV03</accession>
<evidence type="ECO:0000313" key="3">
    <source>
        <dbReference type="Proteomes" id="UP000504636"/>
    </source>
</evidence>
<dbReference type="GeneID" id="54460480"/>
<evidence type="ECO:0000256" key="1">
    <source>
        <dbReference type="SAM" id="MobiDB-lite"/>
    </source>
</evidence>
<feature type="region of interest" description="Disordered" evidence="1">
    <location>
        <begin position="13"/>
        <end position="54"/>
    </location>
</feature>
<gene>
    <name evidence="2 4" type="ORF">BDZ99DRAFT_461270</name>
</gene>
<proteinExistence type="predicted"/>
<dbReference type="Proteomes" id="UP000504636">
    <property type="component" value="Unplaced"/>
</dbReference>
<organism evidence="2">
    <name type="scientific">Mytilinidion resinicola</name>
    <dbReference type="NCBI Taxonomy" id="574789"/>
    <lineage>
        <taxon>Eukaryota</taxon>
        <taxon>Fungi</taxon>
        <taxon>Dikarya</taxon>
        <taxon>Ascomycota</taxon>
        <taxon>Pezizomycotina</taxon>
        <taxon>Dothideomycetes</taxon>
        <taxon>Pleosporomycetidae</taxon>
        <taxon>Mytilinidiales</taxon>
        <taxon>Mytilinidiaceae</taxon>
        <taxon>Mytilinidion</taxon>
    </lineage>
</organism>
<dbReference type="AlphaFoldDB" id="A0A6A6YV03"/>
<reference evidence="2 4" key="1">
    <citation type="journal article" date="2020" name="Stud. Mycol.">
        <title>101 Dothideomycetes genomes: a test case for predicting lifestyles and emergence of pathogens.</title>
        <authorList>
            <person name="Haridas S."/>
            <person name="Albert R."/>
            <person name="Binder M."/>
            <person name="Bloem J."/>
            <person name="Labutti K."/>
            <person name="Salamov A."/>
            <person name="Andreopoulos B."/>
            <person name="Baker S."/>
            <person name="Barry K."/>
            <person name="Bills G."/>
            <person name="Bluhm B."/>
            <person name="Cannon C."/>
            <person name="Castanera R."/>
            <person name="Culley D."/>
            <person name="Daum C."/>
            <person name="Ezra D."/>
            <person name="Gonzalez J."/>
            <person name="Henrissat B."/>
            <person name="Kuo A."/>
            <person name="Liang C."/>
            <person name="Lipzen A."/>
            <person name="Lutzoni F."/>
            <person name="Magnuson J."/>
            <person name="Mondo S."/>
            <person name="Nolan M."/>
            <person name="Ohm R."/>
            <person name="Pangilinan J."/>
            <person name="Park H.-J."/>
            <person name="Ramirez L."/>
            <person name="Alfaro M."/>
            <person name="Sun H."/>
            <person name="Tritt A."/>
            <person name="Yoshinaga Y."/>
            <person name="Zwiers L.-H."/>
            <person name="Turgeon B."/>
            <person name="Goodwin S."/>
            <person name="Spatafora J."/>
            <person name="Crous P."/>
            <person name="Grigoriev I."/>
        </authorList>
    </citation>
    <scope>NUCLEOTIDE SEQUENCE</scope>
    <source>
        <strain evidence="2 4">CBS 304.34</strain>
    </source>
</reference>
<evidence type="ECO:0000313" key="4">
    <source>
        <dbReference type="RefSeq" id="XP_033579575.1"/>
    </source>
</evidence>
<reference evidence="4" key="2">
    <citation type="submission" date="2020-04" db="EMBL/GenBank/DDBJ databases">
        <authorList>
            <consortium name="NCBI Genome Project"/>
        </authorList>
    </citation>
    <scope>NUCLEOTIDE SEQUENCE</scope>
    <source>
        <strain evidence="4">CBS 304.34</strain>
    </source>
</reference>
<keyword evidence="3" id="KW-1185">Reference proteome</keyword>
<name>A0A6A6YV03_9PEZI</name>